<reference evidence="2" key="1">
    <citation type="submission" date="2021-02" db="EMBL/GenBank/DDBJ databases">
        <authorList>
            <person name="Palmer J.M."/>
        </authorList>
    </citation>
    <scope>NUCLEOTIDE SEQUENCE</scope>
    <source>
        <strain evidence="2">SCRP734</strain>
    </source>
</reference>
<evidence type="ECO:0000256" key="1">
    <source>
        <dbReference type="SAM" id="MobiDB-lite"/>
    </source>
</evidence>
<dbReference type="AlphaFoldDB" id="A0A8T1VLP1"/>
<proteinExistence type="predicted"/>
<organism evidence="2 3">
    <name type="scientific">Phytophthora pseudosyringae</name>
    <dbReference type="NCBI Taxonomy" id="221518"/>
    <lineage>
        <taxon>Eukaryota</taxon>
        <taxon>Sar</taxon>
        <taxon>Stramenopiles</taxon>
        <taxon>Oomycota</taxon>
        <taxon>Peronosporomycetes</taxon>
        <taxon>Peronosporales</taxon>
        <taxon>Peronosporaceae</taxon>
        <taxon>Phytophthora</taxon>
    </lineage>
</organism>
<keyword evidence="3" id="KW-1185">Reference proteome</keyword>
<accession>A0A8T1VLP1</accession>
<comment type="caution">
    <text evidence="2">The sequence shown here is derived from an EMBL/GenBank/DDBJ whole genome shotgun (WGS) entry which is preliminary data.</text>
</comment>
<dbReference type="Proteomes" id="UP000694044">
    <property type="component" value="Unassembled WGS sequence"/>
</dbReference>
<gene>
    <name evidence="2" type="ORF">PHYPSEUDO_006570</name>
</gene>
<feature type="region of interest" description="Disordered" evidence="1">
    <location>
        <begin position="13"/>
        <end position="34"/>
    </location>
</feature>
<evidence type="ECO:0000313" key="2">
    <source>
        <dbReference type="EMBL" id="KAG7380973.1"/>
    </source>
</evidence>
<dbReference type="EMBL" id="JAGDFM010000267">
    <property type="protein sequence ID" value="KAG7380973.1"/>
    <property type="molecule type" value="Genomic_DNA"/>
</dbReference>
<feature type="compositionally biased region" description="Gly residues" evidence="1">
    <location>
        <begin position="23"/>
        <end position="34"/>
    </location>
</feature>
<sequence>MKEEVHALQQCKNEIKTTEQRTGGAGPGRRAGTGGALPTLAALGIDLVRHLLALGPDDRFSMKQVQVLEHPRITRSPSLASLHASELPLSPTIPGDLVKYREHKQKVLV</sequence>
<protein>
    <submittedName>
        <fullName evidence="2">Uncharacterized protein</fullName>
    </submittedName>
</protein>
<evidence type="ECO:0000313" key="3">
    <source>
        <dbReference type="Proteomes" id="UP000694044"/>
    </source>
</evidence>
<name>A0A8T1VLP1_9STRA</name>